<dbReference type="PRINTS" id="PR00081">
    <property type="entry name" value="GDHRDH"/>
</dbReference>
<dbReference type="Gene3D" id="3.40.50.720">
    <property type="entry name" value="NAD(P)-binding Rossmann-like Domain"/>
    <property type="match status" value="1"/>
</dbReference>
<keyword evidence="2" id="KW-0560">Oxidoreductase</keyword>
<keyword evidence="5" id="KW-1185">Reference proteome</keyword>
<dbReference type="SUPFAM" id="SSF51735">
    <property type="entry name" value="NAD(P)-binding Rossmann-fold domains"/>
    <property type="match status" value="1"/>
</dbReference>
<name>A0A5Q2MGB2_9ACTN</name>
<reference evidence="4 5" key="1">
    <citation type="submission" date="2019-11" db="EMBL/GenBank/DDBJ databases">
        <authorList>
            <person name="Li J."/>
        </authorList>
    </citation>
    <scope>NUCLEOTIDE SEQUENCE [LARGE SCALE GENOMIC DNA]</scope>
    <source>
        <strain evidence="4 5">MF47</strain>
    </source>
</reference>
<protein>
    <submittedName>
        <fullName evidence="4">SDR family NAD(P)-dependent oxidoreductase</fullName>
    </submittedName>
</protein>
<dbReference type="NCBIfam" id="NF004526">
    <property type="entry name" value="PRK05872.1"/>
    <property type="match status" value="1"/>
</dbReference>
<dbReference type="InterPro" id="IPR002347">
    <property type="entry name" value="SDR_fam"/>
</dbReference>
<dbReference type="Proteomes" id="UP000392064">
    <property type="component" value="Chromosome"/>
</dbReference>
<evidence type="ECO:0000256" key="1">
    <source>
        <dbReference type="ARBA" id="ARBA00006484"/>
    </source>
</evidence>
<dbReference type="PANTHER" id="PTHR43391">
    <property type="entry name" value="RETINOL DEHYDROGENASE-RELATED"/>
    <property type="match status" value="1"/>
</dbReference>
<feature type="domain" description="Ketoreductase" evidence="3">
    <location>
        <begin position="8"/>
        <end position="187"/>
    </location>
</feature>
<proteinExistence type="inferred from homology"/>
<dbReference type="InterPro" id="IPR036291">
    <property type="entry name" value="NAD(P)-bd_dom_sf"/>
</dbReference>
<dbReference type="KEGG" id="aef:GEV26_01060"/>
<evidence type="ECO:0000313" key="5">
    <source>
        <dbReference type="Proteomes" id="UP000392064"/>
    </source>
</evidence>
<evidence type="ECO:0000259" key="3">
    <source>
        <dbReference type="SMART" id="SM00822"/>
    </source>
</evidence>
<dbReference type="PANTHER" id="PTHR43391:SF94">
    <property type="entry name" value="OXIDOREDUCTASE-RELATED"/>
    <property type="match status" value="1"/>
</dbReference>
<evidence type="ECO:0000256" key="2">
    <source>
        <dbReference type="ARBA" id="ARBA00023002"/>
    </source>
</evidence>
<gene>
    <name evidence="4" type="ORF">GEV26_01060</name>
</gene>
<dbReference type="CDD" id="cd05233">
    <property type="entry name" value="SDR_c"/>
    <property type="match status" value="1"/>
</dbReference>
<dbReference type="GO" id="GO:0016491">
    <property type="term" value="F:oxidoreductase activity"/>
    <property type="evidence" value="ECO:0007669"/>
    <property type="project" value="UniProtKB-KW"/>
</dbReference>
<dbReference type="SMART" id="SM00822">
    <property type="entry name" value="PKS_KR"/>
    <property type="match status" value="1"/>
</dbReference>
<organism evidence="4 5">
    <name type="scientific">Aeromicrobium yanjiei</name>
    <dbReference type="NCBI Taxonomy" id="2662028"/>
    <lineage>
        <taxon>Bacteria</taxon>
        <taxon>Bacillati</taxon>
        <taxon>Actinomycetota</taxon>
        <taxon>Actinomycetes</taxon>
        <taxon>Propionibacteriales</taxon>
        <taxon>Nocardioidaceae</taxon>
        <taxon>Aeromicrobium</taxon>
    </lineage>
</organism>
<evidence type="ECO:0000313" key="4">
    <source>
        <dbReference type="EMBL" id="QGG40082.1"/>
    </source>
</evidence>
<dbReference type="RefSeq" id="WP_153651355.1">
    <property type="nucleotide sequence ID" value="NZ_CP045737.1"/>
</dbReference>
<accession>A0A5Q2MGB2</accession>
<dbReference type="EMBL" id="CP045737">
    <property type="protein sequence ID" value="QGG40082.1"/>
    <property type="molecule type" value="Genomic_DNA"/>
</dbReference>
<dbReference type="Pfam" id="PF00106">
    <property type="entry name" value="adh_short"/>
    <property type="match status" value="1"/>
</dbReference>
<comment type="similarity">
    <text evidence="1">Belongs to the short-chain dehydrogenases/reductases (SDR) family.</text>
</comment>
<sequence>MANTFAGKVALITGAARGIGAGVARGYVEQGGRVALIGLEPERLAALADELGAAAAWWEADVRDGEQVKAAIDAAAQHFGRIDTVLANAGIASYGTVRQIDDSAFERVVDINVNGVFRTLKYATPHLERTQGYALVVASLASFTALAGLASYNASKAGAESLALAYKQEVAHLGIGVGICHPSWIDTDIVRNAEKDLPAFREVRRKLPYPANSTTSVEECVELILVGLARRKSRVYVPKGVLLASWTKALTNSPLAWPVLKRIARRTVPDLEHQVDALGRFHHAHVPETDAAEQTDQKS</sequence>
<dbReference type="AlphaFoldDB" id="A0A5Q2MGB2"/>
<dbReference type="InterPro" id="IPR057326">
    <property type="entry name" value="KR_dom"/>
</dbReference>